<evidence type="ECO:0000256" key="2">
    <source>
        <dbReference type="ARBA" id="ARBA00022692"/>
    </source>
</evidence>
<dbReference type="EMBL" id="CP002018">
    <property type="protein sequence ID" value="AEM40389.1"/>
    <property type="molecule type" value="Genomic_DNA"/>
</dbReference>
<dbReference type="Proteomes" id="UP000000692">
    <property type="component" value="Chromosome"/>
</dbReference>
<dbReference type="GO" id="GO:0022857">
    <property type="term" value="F:transmembrane transporter activity"/>
    <property type="evidence" value="ECO:0007669"/>
    <property type="project" value="InterPro"/>
</dbReference>
<dbReference type="InterPro" id="IPR011701">
    <property type="entry name" value="MFS"/>
</dbReference>
<dbReference type="HOGENOM" id="CLU_035309_1_0_5"/>
<keyword evidence="3 5" id="KW-1133">Transmembrane helix</keyword>
<feature type="transmembrane region" description="Helical" evidence="5">
    <location>
        <begin position="289"/>
        <end position="312"/>
    </location>
</feature>
<protein>
    <submittedName>
        <fullName evidence="6">Arabinose efflux permease family protein</fullName>
    </submittedName>
</protein>
<gene>
    <name evidence="6" type="ordered locus">KVU_0550</name>
</gene>
<feature type="transmembrane region" description="Helical" evidence="5">
    <location>
        <begin position="230"/>
        <end position="253"/>
    </location>
</feature>
<evidence type="ECO:0000256" key="4">
    <source>
        <dbReference type="ARBA" id="ARBA00023136"/>
    </source>
</evidence>
<feature type="transmembrane region" description="Helical" evidence="5">
    <location>
        <begin position="68"/>
        <end position="98"/>
    </location>
</feature>
<dbReference type="RefSeq" id="WP_013383836.1">
    <property type="nucleotide sequence ID" value="NC_017384.1"/>
</dbReference>
<feature type="transmembrane region" description="Helical" evidence="5">
    <location>
        <begin position="6"/>
        <end position="25"/>
    </location>
</feature>
<feature type="transmembrane region" description="Helical" evidence="5">
    <location>
        <begin position="324"/>
        <end position="345"/>
    </location>
</feature>
<evidence type="ECO:0000313" key="6">
    <source>
        <dbReference type="EMBL" id="AEM40389.1"/>
    </source>
</evidence>
<feature type="transmembrane region" description="Helical" evidence="5">
    <location>
        <begin position="199"/>
        <end position="218"/>
    </location>
</feature>
<organism evidence="6 7">
    <name type="scientific">Ketogulonicigenium vulgare (strain WSH-001)</name>
    <dbReference type="NCBI Taxonomy" id="759362"/>
    <lineage>
        <taxon>Bacteria</taxon>
        <taxon>Pseudomonadati</taxon>
        <taxon>Pseudomonadota</taxon>
        <taxon>Alphaproteobacteria</taxon>
        <taxon>Rhodobacterales</taxon>
        <taxon>Roseobacteraceae</taxon>
        <taxon>Ketogulonicigenium</taxon>
    </lineage>
</organism>
<feature type="transmembrane region" description="Helical" evidence="5">
    <location>
        <begin position="156"/>
        <end position="173"/>
    </location>
</feature>
<evidence type="ECO:0000256" key="3">
    <source>
        <dbReference type="ARBA" id="ARBA00022989"/>
    </source>
</evidence>
<dbReference type="Gene3D" id="1.20.1250.20">
    <property type="entry name" value="MFS general substrate transporter like domains"/>
    <property type="match status" value="2"/>
</dbReference>
<feature type="transmembrane region" description="Helical" evidence="5">
    <location>
        <begin position="351"/>
        <end position="369"/>
    </location>
</feature>
<dbReference type="PANTHER" id="PTHR23514">
    <property type="entry name" value="BYPASS OF STOP CODON PROTEIN 6"/>
    <property type="match status" value="1"/>
</dbReference>
<feature type="transmembrane region" description="Helical" evidence="5">
    <location>
        <begin position="131"/>
        <end position="150"/>
    </location>
</feature>
<evidence type="ECO:0000313" key="7">
    <source>
        <dbReference type="Proteomes" id="UP000000692"/>
    </source>
</evidence>
<dbReference type="GO" id="GO:0016020">
    <property type="term" value="C:membrane"/>
    <property type="evidence" value="ECO:0007669"/>
    <property type="project" value="UniProtKB-SubCell"/>
</dbReference>
<dbReference type="OrthoDB" id="9810941at2"/>
<dbReference type="Pfam" id="PF07690">
    <property type="entry name" value="MFS_1"/>
    <property type="match status" value="1"/>
</dbReference>
<dbReference type="AlphaFoldDB" id="F9Y3M5"/>
<dbReference type="CDD" id="cd17393">
    <property type="entry name" value="MFS_MosC_like"/>
    <property type="match status" value="1"/>
</dbReference>
<sequence length="376" mass="39370">MPAIFAPAIIFGCNAILFVTLFSRLPDLAANLSLDKGALGTIILCSAVGGLLSTPLANRIAARLTPPLAATIGITILSLVVFLMSFAPIPGLVLLFFVMGANNTVLEVSQNLVSLRIEADSGKKVLARSHGFWSAGMILGSAISAGMQWAGASAQVHMGAMALLAICAAWFGIRRFAPKSWPAAPVTTGKPRFAFPNRFILLLCVTIWGLVLLEGAAYDWGIFFLREVNLFDPATATLVYGCMSVAMFVMRMTGDSLRSRISDGTILRGAAVAGILAIILLLASPTIWAAALAFVLLGFSAAMVFPVAVAIANARSGLDGGDGIAALAATLTLARIGIPPLFGWIAQAYSLQLVFGMLIIPILVTILLAPRVTGRT</sequence>
<dbReference type="PANTHER" id="PTHR23514:SF13">
    <property type="entry name" value="INNER MEMBRANE PROTEIN YBJJ"/>
    <property type="match status" value="1"/>
</dbReference>
<keyword evidence="7" id="KW-1185">Reference proteome</keyword>
<feature type="transmembrane region" description="Helical" evidence="5">
    <location>
        <begin position="37"/>
        <end position="56"/>
    </location>
</feature>
<evidence type="ECO:0000256" key="5">
    <source>
        <dbReference type="SAM" id="Phobius"/>
    </source>
</evidence>
<dbReference type="SUPFAM" id="SSF103473">
    <property type="entry name" value="MFS general substrate transporter"/>
    <property type="match status" value="1"/>
</dbReference>
<keyword evidence="4 5" id="KW-0472">Membrane</keyword>
<dbReference type="InterPro" id="IPR036259">
    <property type="entry name" value="MFS_trans_sf"/>
</dbReference>
<evidence type="ECO:0000256" key="1">
    <source>
        <dbReference type="ARBA" id="ARBA00004141"/>
    </source>
</evidence>
<proteinExistence type="predicted"/>
<dbReference type="InterPro" id="IPR051788">
    <property type="entry name" value="MFS_Transporter"/>
</dbReference>
<feature type="transmembrane region" description="Helical" evidence="5">
    <location>
        <begin position="265"/>
        <end position="283"/>
    </location>
</feature>
<name>F9Y3M5_KETVW</name>
<reference evidence="6 7" key="1">
    <citation type="journal article" date="2011" name="J. Bacteriol.">
        <title>Complete genome sequence of the industrial strain Ketogulonicigenium vulgare WSH-001.</title>
        <authorList>
            <person name="Liu L."/>
            <person name="Li Y."/>
            <person name="Zhang J."/>
            <person name="Zhou Z."/>
            <person name="Liu J."/>
            <person name="Li X."/>
            <person name="Zhou J."/>
            <person name="Du G."/>
            <person name="Wang L."/>
            <person name="Chen J."/>
        </authorList>
    </citation>
    <scope>NUCLEOTIDE SEQUENCE [LARGE SCALE GENOMIC DNA]</scope>
    <source>
        <strain evidence="6 7">WSH-001</strain>
    </source>
</reference>
<keyword evidence="2 5" id="KW-0812">Transmembrane</keyword>
<dbReference type="KEGG" id="kvl:KVU_0550"/>
<dbReference type="eggNOG" id="COG0738">
    <property type="taxonomic scope" value="Bacteria"/>
</dbReference>
<comment type="subcellular location">
    <subcellularLocation>
        <location evidence="1">Membrane</location>
        <topology evidence="1">Multi-pass membrane protein</topology>
    </subcellularLocation>
</comment>
<accession>F9Y3M5</accession>